<keyword evidence="2" id="KW-1185">Reference proteome</keyword>
<dbReference type="AlphaFoldDB" id="A0A1D7QI03"/>
<proteinExistence type="predicted"/>
<gene>
    <name evidence="1" type="ORF">BFS30_14490</name>
</gene>
<protein>
    <submittedName>
        <fullName evidence="1">Uncharacterized protein</fullName>
    </submittedName>
</protein>
<dbReference type="OrthoDB" id="1821427at2"/>
<dbReference type="KEGG" id="psty:BFS30_14490"/>
<accession>A0A1D7QI03</accession>
<sequence>MTKIICKCGHIIADQTDDLPCKGYYIKDTHIEELYEVFDPIDQLIDATCESYSSSRERKTDSKHINDNPED</sequence>
<organism evidence="1 2">
    <name type="scientific">Pedobacter steynii</name>
    <dbReference type="NCBI Taxonomy" id="430522"/>
    <lineage>
        <taxon>Bacteria</taxon>
        <taxon>Pseudomonadati</taxon>
        <taxon>Bacteroidota</taxon>
        <taxon>Sphingobacteriia</taxon>
        <taxon>Sphingobacteriales</taxon>
        <taxon>Sphingobacteriaceae</taxon>
        <taxon>Pedobacter</taxon>
    </lineage>
</organism>
<dbReference type="EMBL" id="CP017141">
    <property type="protein sequence ID" value="AOM78273.1"/>
    <property type="molecule type" value="Genomic_DNA"/>
</dbReference>
<name>A0A1D7QI03_9SPHI</name>
<evidence type="ECO:0000313" key="2">
    <source>
        <dbReference type="Proteomes" id="UP000094313"/>
    </source>
</evidence>
<dbReference type="Proteomes" id="UP000094313">
    <property type="component" value="Chromosome"/>
</dbReference>
<dbReference type="RefSeq" id="WP_069379938.1">
    <property type="nucleotide sequence ID" value="NZ_CP017141.1"/>
</dbReference>
<evidence type="ECO:0000313" key="1">
    <source>
        <dbReference type="EMBL" id="AOM78273.1"/>
    </source>
</evidence>
<reference evidence="1 2" key="1">
    <citation type="submission" date="2016-08" db="EMBL/GenBank/DDBJ databases">
        <authorList>
            <person name="Seilhamer J.J."/>
        </authorList>
    </citation>
    <scope>NUCLEOTIDE SEQUENCE [LARGE SCALE GENOMIC DNA]</scope>
    <source>
        <strain evidence="1 2">DX4</strain>
    </source>
</reference>